<feature type="compositionally biased region" description="Low complexity" evidence="1">
    <location>
        <begin position="315"/>
        <end position="326"/>
    </location>
</feature>
<reference evidence="3 4" key="1">
    <citation type="journal article" date="2019" name="Sci. Rep.">
        <title>Nanopore sequencing improves the draft genome of the human pathogenic amoeba Naegleria fowleri.</title>
        <authorList>
            <person name="Liechti N."/>
            <person name="Schurch N."/>
            <person name="Bruggmann R."/>
            <person name="Wittwer M."/>
        </authorList>
    </citation>
    <scope>NUCLEOTIDE SEQUENCE [LARGE SCALE GENOMIC DNA]</scope>
    <source>
        <strain evidence="3 4">ATCC 30894</strain>
    </source>
</reference>
<feature type="chain" id="PRO_5025458854" evidence="2">
    <location>
        <begin position="25"/>
        <end position="364"/>
    </location>
</feature>
<dbReference type="RefSeq" id="XP_044568745.1">
    <property type="nucleotide sequence ID" value="XM_044711747.1"/>
</dbReference>
<dbReference type="AlphaFoldDB" id="A0A6A5CAL5"/>
<evidence type="ECO:0000313" key="3">
    <source>
        <dbReference type="EMBL" id="KAF0984032.1"/>
    </source>
</evidence>
<evidence type="ECO:0000256" key="2">
    <source>
        <dbReference type="SAM" id="SignalP"/>
    </source>
</evidence>
<sequence length="364" mass="41307">MSRLSFLLLSFLFMLMSRLPPSSFTSCLAASSSKTVKAIQLDVEPYTLPEWSQNQTQTANYLDMIDKLKALNPPIPLRFATPRWFDGISHTRNGVTKKLSEFIQDKANLMIMDYVNSGTRAIRDANSEVQYALTVGTKVVVGIETMYLPSEPTATYFGKFSQELENDLTLIENVFAGNASYEGVCVHDYKWYKNFTQNFTQPLTGPKRDLYVWDNSVILNDATQQEFITDLNKLKGKLRTIYLESATLVSNKNYWNQTFTMFQKWNKDFQVNIELISGDTSWALPSGHANVIAFVNASIQFYNAFPSDLVIEKSSSPTQPQVSSSQKGGGMKSSSRVNESVEWRGCPTIWMMGLFFMLLWLVEM</sequence>
<dbReference type="OMA" id="MIMDYVN"/>
<dbReference type="OrthoDB" id="3716526at2759"/>
<comment type="caution">
    <text evidence="3">The sequence shown here is derived from an EMBL/GenBank/DDBJ whole genome shotgun (WGS) entry which is preliminary data.</text>
</comment>
<keyword evidence="4" id="KW-1185">Reference proteome</keyword>
<dbReference type="VEuPathDB" id="AmoebaDB:NfTy_004690"/>
<dbReference type="VEuPathDB" id="AmoebaDB:NF0037500"/>
<protein>
    <submittedName>
        <fullName evidence="3">Uncharacterized protein</fullName>
    </submittedName>
</protein>
<dbReference type="GeneID" id="68115165"/>
<gene>
    <name evidence="3" type="ORF">FDP41_007947</name>
</gene>
<evidence type="ECO:0000313" key="4">
    <source>
        <dbReference type="Proteomes" id="UP000444721"/>
    </source>
</evidence>
<organism evidence="3 4">
    <name type="scientific">Naegleria fowleri</name>
    <name type="common">Brain eating amoeba</name>
    <dbReference type="NCBI Taxonomy" id="5763"/>
    <lineage>
        <taxon>Eukaryota</taxon>
        <taxon>Discoba</taxon>
        <taxon>Heterolobosea</taxon>
        <taxon>Tetramitia</taxon>
        <taxon>Eutetramitia</taxon>
        <taxon>Vahlkampfiidae</taxon>
        <taxon>Naegleria</taxon>
    </lineage>
</organism>
<feature type="region of interest" description="Disordered" evidence="1">
    <location>
        <begin position="315"/>
        <end position="336"/>
    </location>
</feature>
<evidence type="ECO:0000256" key="1">
    <source>
        <dbReference type="SAM" id="MobiDB-lite"/>
    </source>
</evidence>
<feature type="signal peptide" evidence="2">
    <location>
        <begin position="1"/>
        <end position="24"/>
    </location>
</feature>
<dbReference type="VEuPathDB" id="AmoebaDB:FDP41_007947"/>
<accession>A0A6A5CAL5</accession>
<name>A0A6A5CAL5_NAEFO</name>
<proteinExistence type="predicted"/>
<dbReference type="Proteomes" id="UP000444721">
    <property type="component" value="Unassembled WGS sequence"/>
</dbReference>
<keyword evidence="2" id="KW-0732">Signal</keyword>
<dbReference type="EMBL" id="VFQX01000004">
    <property type="protein sequence ID" value="KAF0984032.1"/>
    <property type="molecule type" value="Genomic_DNA"/>
</dbReference>